<proteinExistence type="predicted"/>
<evidence type="ECO:0000313" key="2">
    <source>
        <dbReference type="Proteomes" id="UP000789831"/>
    </source>
</evidence>
<accession>A0A9N9F6N1</accession>
<name>A0A9N9F6N1_9GLOM</name>
<organism evidence="1 2">
    <name type="scientific">Ambispora gerdemannii</name>
    <dbReference type="NCBI Taxonomy" id="144530"/>
    <lineage>
        <taxon>Eukaryota</taxon>
        <taxon>Fungi</taxon>
        <taxon>Fungi incertae sedis</taxon>
        <taxon>Mucoromycota</taxon>
        <taxon>Glomeromycotina</taxon>
        <taxon>Glomeromycetes</taxon>
        <taxon>Archaeosporales</taxon>
        <taxon>Ambisporaceae</taxon>
        <taxon>Ambispora</taxon>
    </lineage>
</organism>
<dbReference type="AlphaFoldDB" id="A0A9N9F6N1"/>
<reference evidence="1" key="1">
    <citation type="submission" date="2021-06" db="EMBL/GenBank/DDBJ databases">
        <authorList>
            <person name="Kallberg Y."/>
            <person name="Tangrot J."/>
            <person name="Rosling A."/>
        </authorList>
    </citation>
    <scope>NUCLEOTIDE SEQUENCE</scope>
    <source>
        <strain evidence="1">MT106</strain>
    </source>
</reference>
<protein>
    <submittedName>
        <fullName evidence="1">2259_t:CDS:1</fullName>
    </submittedName>
</protein>
<sequence length="131" mass="14695">MGVKESVMGVNESVCRILSVGYKKMKPTNYETGKEFLLAYMQITTSIIQQNSTVFEKASPLIQQISNDKTPDSIKKAAEKAITKAFDGYINNQELLGLLYFVADDREVITDENKAPILDEQKVENKAKTLK</sequence>
<dbReference type="EMBL" id="CAJVPL010000591">
    <property type="protein sequence ID" value="CAG8512860.1"/>
    <property type="molecule type" value="Genomic_DNA"/>
</dbReference>
<gene>
    <name evidence="1" type="ORF">AGERDE_LOCUS4831</name>
</gene>
<dbReference type="Proteomes" id="UP000789831">
    <property type="component" value="Unassembled WGS sequence"/>
</dbReference>
<keyword evidence="2" id="KW-1185">Reference proteome</keyword>
<comment type="caution">
    <text evidence="1">The sequence shown here is derived from an EMBL/GenBank/DDBJ whole genome shotgun (WGS) entry which is preliminary data.</text>
</comment>
<evidence type="ECO:0000313" key="1">
    <source>
        <dbReference type="EMBL" id="CAG8512860.1"/>
    </source>
</evidence>